<dbReference type="InterPro" id="IPR004358">
    <property type="entry name" value="Sig_transdc_His_kin-like_C"/>
</dbReference>
<dbReference type="AlphaFoldDB" id="A0A6I0F0X8"/>
<keyword evidence="5 15" id="KW-0597">Phosphoprotein</keyword>
<feature type="coiled-coil region" evidence="16">
    <location>
        <begin position="178"/>
        <end position="205"/>
    </location>
</feature>
<dbReference type="GO" id="GO:0000155">
    <property type="term" value="F:phosphorelay sensor kinase activity"/>
    <property type="evidence" value="ECO:0007669"/>
    <property type="project" value="InterPro"/>
</dbReference>
<dbReference type="PANTHER" id="PTHR45339">
    <property type="entry name" value="HYBRID SIGNAL TRANSDUCTION HISTIDINE KINASE J"/>
    <property type="match status" value="1"/>
</dbReference>
<dbReference type="InterPro" id="IPR003594">
    <property type="entry name" value="HATPase_dom"/>
</dbReference>
<dbReference type="PROSITE" id="PS50109">
    <property type="entry name" value="HIS_KIN"/>
    <property type="match status" value="1"/>
</dbReference>
<dbReference type="SUPFAM" id="SSF55785">
    <property type="entry name" value="PYP-like sensor domain (PAS domain)"/>
    <property type="match status" value="2"/>
</dbReference>
<dbReference type="InterPro" id="IPR001610">
    <property type="entry name" value="PAC"/>
</dbReference>
<evidence type="ECO:0000256" key="5">
    <source>
        <dbReference type="ARBA" id="ARBA00022553"/>
    </source>
</evidence>
<dbReference type="Gene3D" id="3.30.565.10">
    <property type="entry name" value="Histidine kinase-like ATPase, C-terminal domain"/>
    <property type="match status" value="1"/>
</dbReference>
<dbReference type="PANTHER" id="PTHR45339:SF1">
    <property type="entry name" value="HYBRID SIGNAL TRANSDUCTION HISTIDINE KINASE J"/>
    <property type="match status" value="1"/>
</dbReference>
<dbReference type="Proteomes" id="UP000468766">
    <property type="component" value="Unassembled WGS sequence"/>
</dbReference>
<dbReference type="EC" id="2.7.13.3" evidence="3"/>
<evidence type="ECO:0000256" key="12">
    <source>
        <dbReference type="ARBA" id="ARBA00064003"/>
    </source>
</evidence>
<dbReference type="SUPFAM" id="SSF55874">
    <property type="entry name" value="ATPase domain of HSP90 chaperone/DNA topoisomerase II/histidine kinase"/>
    <property type="match status" value="1"/>
</dbReference>
<evidence type="ECO:0000313" key="22">
    <source>
        <dbReference type="Proteomes" id="UP000468766"/>
    </source>
</evidence>
<evidence type="ECO:0000259" key="19">
    <source>
        <dbReference type="PROSITE" id="PS50112"/>
    </source>
</evidence>
<dbReference type="PRINTS" id="PR00344">
    <property type="entry name" value="BCTRLSENSOR"/>
</dbReference>
<dbReference type="FunFam" id="1.10.287.130:FF:000002">
    <property type="entry name" value="Two-component osmosensing histidine kinase"/>
    <property type="match status" value="1"/>
</dbReference>
<organism evidence="21 22">
    <name type="scientific">Heliorestis acidaminivorans</name>
    <dbReference type="NCBI Taxonomy" id="553427"/>
    <lineage>
        <taxon>Bacteria</taxon>
        <taxon>Bacillati</taxon>
        <taxon>Bacillota</taxon>
        <taxon>Clostridia</taxon>
        <taxon>Eubacteriales</taxon>
        <taxon>Heliobacteriaceae</taxon>
        <taxon>Heliorestis</taxon>
    </lineage>
</organism>
<keyword evidence="8" id="KW-0418">Kinase</keyword>
<feature type="coiled-coil region" evidence="16">
    <location>
        <begin position="1"/>
        <end position="49"/>
    </location>
</feature>
<evidence type="ECO:0000259" key="18">
    <source>
        <dbReference type="PROSITE" id="PS50110"/>
    </source>
</evidence>
<feature type="domain" description="PAC" evidence="20">
    <location>
        <begin position="142"/>
        <end position="194"/>
    </location>
</feature>
<dbReference type="InterPro" id="IPR000700">
    <property type="entry name" value="PAS-assoc_C"/>
</dbReference>
<evidence type="ECO:0000259" key="17">
    <source>
        <dbReference type="PROSITE" id="PS50109"/>
    </source>
</evidence>
<feature type="domain" description="PAS" evidence="19">
    <location>
        <begin position="195"/>
        <end position="265"/>
    </location>
</feature>
<feature type="domain" description="PAC" evidence="20">
    <location>
        <begin position="268"/>
        <end position="320"/>
    </location>
</feature>
<comment type="function">
    <text evidence="11">May play the central regulatory role in sporulation. It may be an element of the effector pathway responsible for the activation of sporulation genes in response to nutritional stress. Spo0A may act in concert with spo0H (a sigma factor) to control the expression of some genes that are critical to the sporulation process.</text>
</comment>
<dbReference type="PROSITE" id="PS50110">
    <property type="entry name" value="RESPONSE_REGULATORY"/>
    <property type="match status" value="1"/>
</dbReference>
<keyword evidence="22" id="KW-1185">Reference proteome</keyword>
<dbReference type="InterPro" id="IPR011006">
    <property type="entry name" value="CheY-like_superfamily"/>
</dbReference>
<evidence type="ECO:0000256" key="13">
    <source>
        <dbReference type="ARBA" id="ARBA00068150"/>
    </source>
</evidence>
<evidence type="ECO:0000259" key="20">
    <source>
        <dbReference type="PROSITE" id="PS50113"/>
    </source>
</evidence>
<keyword evidence="16" id="KW-0175">Coiled coil</keyword>
<evidence type="ECO:0000256" key="15">
    <source>
        <dbReference type="PROSITE-ProRule" id="PRU00169"/>
    </source>
</evidence>
<dbReference type="CDD" id="cd17546">
    <property type="entry name" value="REC_hyHK_CKI1_RcsC-like"/>
    <property type="match status" value="1"/>
</dbReference>
<gene>
    <name evidence="21" type="ORF">F9B85_10885</name>
</gene>
<feature type="domain" description="Response regulatory" evidence="18">
    <location>
        <begin position="608"/>
        <end position="727"/>
    </location>
</feature>
<dbReference type="InterPro" id="IPR036890">
    <property type="entry name" value="HATPase_C_sf"/>
</dbReference>
<dbReference type="Pfam" id="PF02518">
    <property type="entry name" value="HATPase_c"/>
    <property type="match status" value="1"/>
</dbReference>
<dbReference type="SUPFAM" id="SSF52172">
    <property type="entry name" value="CheY-like"/>
    <property type="match status" value="1"/>
</dbReference>
<evidence type="ECO:0000256" key="10">
    <source>
        <dbReference type="ARBA" id="ARBA00023012"/>
    </source>
</evidence>
<dbReference type="InterPro" id="IPR005467">
    <property type="entry name" value="His_kinase_dom"/>
</dbReference>
<dbReference type="SUPFAM" id="SSF47384">
    <property type="entry name" value="Homodimeric domain of signal transducing histidine kinase"/>
    <property type="match status" value="1"/>
</dbReference>
<dbReference type="RefSeq" id="WP_151620831.1">
    <property type="nucleotide sequence ID" value="NZ_WBXO01000009.1"/>
</dbReference>
<evidence type="ECO:0000256" key="2">
    <source>
        <dbReference type="ARBA" id="ARBA00006402"/>
    </source>
</evidence>
<dbReference type="Pfam" id="PF13426">
    <property type="entry name" value="PAS_9"/>
    <property type="match status" value="1"/>
</dbReference>
<dbReference type="Pfam" id="PF00072">
    <property type="entry name" value="Response_reg"/>
    <property type="match status" value="1"/>
</dbReference>
<dbReference type="OrthoDB" id="9813394at2"/>
<feature type="domain" description="Histidine kinase" evidence="17">
    <location>
        <begin position="338"/>
        <end position="559"/>
    </location>
</feature>
<evidence type="ECO:0000256" key="1">
    <source>
        <dbReference type="ARBA" id="ARBA00000085"/>
    </source>
</evidence>
<comment type="catalytic activity">
    <reaction evidence="1">
        <text>ATP + protein L-histidine = ADP + protein N-phospho-L-histidine.</text>
        <dbReference type="EC" id="2.7.13.3"/>
    </reaction>
</comment>
<keyword evidence="7" id="KW-0547">Nucleotide-binding</keyword>
<sequence>MGKEEQDINKLKEEIAHLQKLNTALSQKIKLQQEELATKESLYQEAIKESERKLELFFQQSMDGFFYMMIDEPVQWDDTVDKEKVMEYVFKHHKITKVNDAMLAQYGAKKEDFIGLTPRILFGHDIEYGKAVWTKFFDQGKLHIETKEQKLDGTTMWIEGDYIAFYDLEGHITGHFGIQREITDRKIAEEKIRRHLEELQILVDTIEPHIWYLTDQDTYGLINQAHADFIGLKKEEVENKKLRDFFTPEEVEVCKEVNERIYAEKKQIKTEEVMYNSKGEKRLLAITKTPKIDSQGKVEYIVCSAEDITERRQLEDELKRAKEEAEVANKAKSDFLANMSHEIRTPLNGIYGMTELLLDTPLRVKQKEYAITIRESSELLLTVINDILQFSKIEAGHMEIENIEFELPKLLNVVIDLMRISAGNKNLQLKCFISPGVPSCLYSDPGRLRQILLNLIGNALKFTEEGHVTLQVTLQKDEASQPCILFEVIDTGIGIDDEVQKRLFKPFMQADSSTSRKYGGTGLGLSICKRLLELMGGDIGVTSKVGEGSRFWFTLPLVDAPKTMQDNTLLQENYCKVPPSSCNLTDVDDVAGRVQPEHNFSYDGNNKLLLLVEDNPINQRLTKMQLEKMGFAIDVVNNGLEALQAVAIKKYNLILMDCQMPEMDGYEATEEIRKKESLGHIEPINIIAMTACAMEGDREKCLQAGMNDYICKPVKVEQLKHLLIKWLK</sequence>
<comment type="subunit">
    <text evidence="12">At low DSF concentrations, interacts with RpfF.</text>
</comment>
<dbReference type="Gene3D" id="1.10.287.130">
    <property type="match status" value="1"/>
</dbReference>
<dbReference type="InterPro" id="IPR001789">
    <property type="entry name" value="Sig_transdc_resp-reg_receiver"/>
</dbReference>
<evidence type="ECO:0000256" key="3">
    <source>
        <dbReference type="ARBA" id="ARBA00012438"/>
    </source>
</evidence>
<dbReference type="InterPro" id="IPR036097">
    <property type="entry name" value="HisK_dim/P_sf"/>
</dbReference>
<dbReference type="InterPro" id="IPR000014">
    <property type="entry name" value="PAS"/>
</dbReference>
<evidence type="ECO:0000313" key="21">
    <source>
        <dbReference type="EMBL" id="KAB2951790.1"/>
    </source>
</evidence>
<keyword evidence="6" id="KW-0808">Transferase</keyword>
<dbReference type="SMART" id="SM00448">
    <property type="entry name" value="REC"/>
    <property type="match status" value="1"/>
</dbReference>
<feature type="coiled-coil region" evidence="16">
    <location>
        <begin position="304"/>
        <end position="338"/>
    </location>
</feature>
<dbReference type="Pfam" id="PF08448">
    <property type="entry name" value="PAS_4"/>
    <property type="match status" value="1"/>
</dbReference>
<dbReference type="InterPro" id="IPR003661">
    <property type="entry name" value="HisK_dim/P_dom"/>
</dbReference>
<dbReference type="CDD" id="cd16922">
    <property type="entry name" value="HATPase_EvgS-ArcB-TorS-like"/>
    <property type="match status" value="1"/>
</dbReference>
<dbReference type="Gene3D" id="3.30.450.20">
    <property type="entry name" value="PAS domain"/>
    <property type="match status" value="2"/>
</dbReference>
<dbReference type="Gene3D" id="3.40.50.2300">
    <property type="match status" value="1"/>
</dbReference>
<dbReference type="NCBIfam" id="TIGR00229">
    <property type="entry name" value="sensory_box"/>
    <property type="match status" value="2"/>
</dbReference>
<dbReference type="InterPro" id="IPR035965">
    <property type="entry name" value="PAS-like_dom_sf"/>
</dbReference>
<dbReference type="Pfam" id="PF00512">
    <property type="entry name" value="HisKA"/>
    <property type="match status" value="1"/>
</dbReference>
<evidence type="ECO:0000256" key="14">
    <source>
        <dbReference type="ARBA" id="ARBA00074306"/>
    </source>
</evidence>
<accession>A0A6I0F0X8</accession>
<dbReference type="SMART" id="SM00388">
    <property type="entry name" value="HisKA"/>
    <property type="match status" value="1"/>
</dbReference>
<evidence type="ECO:0000256" key="8">
    <source>
        <dbReference type="ARBA" id="ARBA00022777"/>
    </source>
</evidence>
<evidence type="ECO:0000256" key="4">
    <source>
        <dbReference type="ARBA" id="ARBA00018672"/>
    </source>
</evidence>
<dbReference type="PROSITE" id="PS50113">
    <property type="entry name" value="PAC"/>
    <property type="match status" value="2"/>
</dbReference>
<dbReference type="EMBL" id="WBXO01000009">
    <property type="protein sequence ID" value="KAB2951790.1"/>
    <property type="molecule type" value="Genomic_DNA"/>
</dbReference>
<keyword evidence="9" id="KW-0067">ATP-binding</keyword>
<dbReference type="PROSITE" id="PS50112">
    <property type="entry name" value="PAS"/>
    <property type="match status" value="1"/>
</dbReference>
<protein>
    <recommendedName>
        <fullName evidence="14">Circadian input-output histidine kinase CikA</fullName>
        <ecNumber evidence="3">2.7.13.3</ecNumber>
    </recommendedName>
    <alternativeName>
        <fullName evidence="13">Sensory/regulatory protein RpfC</fullName>
    </alternativeName>
    <alternativeName>
        <fullName evidence="4">Stage 0 sporulation protein A homolog</fullName>
    </alternativeName>
</protein>
<evidence type="ECO:0000256" key="16">
    <source>
        <dbReference type="SAM" id="Coils"/>
    </source>
</evidence>
<dbReference type="FunFam" id="3.30.565.10:FF:000010">
    <property type="entry name" value="Sensor histidine kinase RcsC"/>
    <property type="match status" value="1"/>
</dbReference>
<dbReference type="CDD" id="cd00082">
    <property type="entry name" value="HisKA"/>
    <property type="match status" value="1"/>
</dbReference>
<evidence type="ECO:0000256" key="11">
    <source>
        <dbReference type="ARBA" id="ARBA00024867"/>
    </source>
</evidence>
<reference evidence="21 22" key="1">
    <citation type="submission" date="2019-10" db="EMBL/GenBank/DDBJ databases">
        <title>Whole-genome sequence of the extremophile Heliorestis acidaminivorans DSM 24790.</title>
        <authorList>
            <person name="Kyndt J.A."/>
            <person name="Meyer T.E."/>
        </authorList>
    </citation>
    <scope>NUCLEOTIDE SEQUENCE [LARGE SCALE GENOMIC DNA]</scope>
    <source>
        <strain evidence="21 22">DSM 24790</strain>
    </source>
</reference>
<dbReference type="SMART" id="SM00086">
    <property type="entry name" value="PAC"/>
    <property type="match status" value="2"/>
</dbReference>
<comment type="similarity">
    <text evidence="2">In the N-terminal section; belongs to the phytochrome family.</text>
</comment>
<dbReference type="SMART" id="SM00387">
    <property type="entry name" value="HATPase_c"/>
    <property type="match status" value="1"/>
</dbReference>
<dbReference type="InterPro" id="IPR013656">
    <property type="entry name" value="PAS_4"/>
</dbReference>
<keyword evidence="10" id="KW-0902">Two-component regulatory system</keyword>
<evidence type="ECO:0000256" key="6">
    <source>
        <dbReference type="ARBA" id="ARBA00022679"/>
    </source>
</evidence>
<evidence type="ECO:0000256" key="7">
    <source>
        <dbReference type="ARBA" id="ARBA00022741"/>
    </source>
</evidence>
<dbReference type="CDD" id="cd00130">
    <property type="entry name" value="PAS"/>
    <property type="match status" value="1"/>
</dbReference>
<proteinExistence type="inferred from homology"/>
<feature type="modified residue" description="4-aspartylphosphate" evidence="15">
    <location>
        <position position="657"/>
    </location>
</feature>
<evidence type="ECO:0000256" key="9">
    <source>
        <dbReference type="ARBA" id="ARBA00022840"/>
    </source>
</evidence>
<comment type="caution">
    <text evidence="21">The sequence shown here is derived from an EMBL/GenBank/DDBJ whole genome shotgun (WGS) entry which is preliminary data.</text>
</comment>
<name>A0A6I0F0X8_9FIRM</name>
<dbReference type="GO" id="GO:0005524">
    <property type="term" value="F:ATP binding"/>
    <property type="evidence" value="ECO:0007669"/>
    <property type="project" value="UniProtKB-KW"/>
</dbReference>